<keyword evidence="1" id="KW-0472">Membrane</keyword>
<keyword evidence="1" id="KW-0812">Transmembrane</keyword>
<comment type="caution">
    <text evidence="2">The sequence shown here is derived from an EMBL/GenBank/DDBJ whole genome shotgun (WGS) entry which is preliminary data.</text>
</comment>
<evidence type="ECO:0000313" key="3">
    <source>
        <dbReference type="Proteomes" id="UP000287996"/>
    </source>
</evidence>
<dbReference type="Gene3D" id="3.30.700.10">
    <property type="entry name" value="Glycoprotein, Type 4 Pilin"/>
    <property type="match status" value="1"/>
</dbReference>
<keyword evidence="1" id="KW-1133">Transmembrane helix</keyword>
<dbReference type="Proteomes" id="UP000287996">
    <property type="component" value="Unassembled WGS sequence"/>
</dbReference>
<reference evidence="2 3" key="1">
    <citation type="journal article" date="2011" name="Front. Microbiol.">
        <title>Genomic signatures of strain selection and enhancement in Bacillus atrophaeus var. globigii, a historical biowarfare simulant.</title>
        <authorList>
            <person name="Gibbons H.S."/>
            <person name="Broomall S.M."/>
            <person name="McNew L.A."/>
            <person name="Daligault H."/>
            <person name="Chapman C."/>
            <person name="Bruce D."/>
            <person name="Karavis M."/>
            <person name="Krepps M."/>
            <person name="McGregor P.A."/>
            <person name="Hong C."/>
            <person name="Park K.H."/>
            <person name="Akmal A."/>
            <person name="Feldman A."/>
            <person name="Lin J.S."/>
            <person name="Chang W.E."/>
            <person name="Higgs B.W."/>
            <person name="Demirev P."/>
            <person name="Lindquist J."/>
            <person name="Liem A."/>
            <person name="Fochler E."/>
            <person name="Read T.D."/>
            <person name="Tapia R."/>
            <person name="Johnson S."/>
            <person name="Bishop-Lilly K.A."/>
            <person name="Detter C."/>
            <person name="Han C."/>
            <person name="Sozhamannan S."/>
            <person name="Rosenzweig C.N."/>
            <person name="Skowronski E.W."/>
        </authorList>
    </citation>
    <scope>NUCLEOTIDE SEQUENCE [LARGE SCALE GENOMIC DNA]</scope>
    <source>
        <strain evidence="2 3">CC-PW-9</strain>
    </source>
</reference>
<dbReference type="InterPro" id="IPR012902">
    <property type="entry name" value="N_methyl_site"/>
</dbReference>
<dbReference type="Pfam" id="PF07963">
    <property type="entry name" value="N_methyl"/>
    <property type="match status" value="1"/>
</dbReference>
<name>A0A432ZQM8_9GAMM</name>
<evidence type="ECO:0000313" key="2">
    <source>
        <dbReference type="EMBL" id="RUO80209.1"/>
    </source>
</evidence>
<dbReference type="AlphaFoldDB" id="A0A432ZQM8"/>
<dbReference type="SUPFAM" id="SSF54523">
    <property type="entry name" value="Pili subunits"/>
    <property type="match status" value="1"/>
</dbReference>
<keyword evidence="3" id="KW-1185">Reference proteome</keyword>
<dbReference type="NCBIfam" id="TIGR02532">
    <property type="entry name" value="IV_pilin_GFxxxE"/>
    <property type="match status" value="1"/>
</dbReference>
<evidence type="ECO:0000256" key="1">
    <source>
        <dbReference type="SAM" id="Phobius"/>
    </source>
</evidence>
<dbReference type="PROSITE" id="PS00409">
    <property type="entry name" value="PROKAR_NTER_METHYL"/>
    <property type="match status" value="1"/>
</dbReference>
<protein>
    <submittedName>
        <fullName evidence="2">Pili assembly chaperone</fullName>
    </submittedName>
</protein>
<organism evidence="2 3">
    <name type="scientific">Idiomarina tyrosinivorans</name>
    <dbReference type="NCBI Taxonomy" id="1445662"/>
    <lineage>
        <taxon>Bacteria</taxon>
        <taxon>Pseudomonadati</taxon>
        <taxon>Pseudomonadota</taxon>
        <taxon>Gammaproteobacteria</taxon>
        <taxon>Alteromonadales</taxon>
        <taxon>Idiomarinaceae</taxon>
        <taxon>Idiomarina</taxon>
    </lineage>
</organism>
<proteinExistence type="predicted"/>
<dbReference type="InterPro" id="IPR045584">
    <property type="entry name" value="Pilin-like"/>
</dbReference>
<sequence length="195" mass="20554">MNKQQQRGFTLIELIIVVVILGLLAASALPRFTDVTSDAEDSALEGVAGGFASAVGIVRAQWELAGRPRGGAQGAGAQVEMDGVPVMVDGSTGYPVSGTVGNNVTDQSLANEDCRTLMVAILQGAPTVTTDFSALAENRYYVYQTDNGTNRLCVYYLANTIKNETSAPTGTQYQTLGNAFVYNPRTGGVSIYSNN</sequence>
<dbReference type="RefSeq" id="WP_126842046.1">
    <property type="nucleotide sequence ID" value="NZ_PIQH01000006.1"/>
</dbReference>
<accession>A0A432ZQM8</accession>
<gene>
    <name evidence="2" type="ORF">CWI84_07520</name>
</gene>
<dbReference type="OrthoDB" id="5815618at2"/>
<dbReference type="EMBL" id="PIQH01000006">
    <property type="protein sequence ID" value="RUO80209.1"/>
    <property type="molecule type" value="Genomic_DNA"/>
</dbReference>
<feature type="transmembrane region" description="Helical" evidence="1">
    <location>
        <begin position="9"/>
        <end position="29"/>
    </location>
</feature>